<keyword evidence="5 7" id="KW-0472">Membrane</keyword>
<dbReference type="Proteomes" id="UP000008866">
    <property type="component" value="Unassembled WGS sequence"/>
</dbReference>
<evidence type="ECO:0000313" key="8">
    <source>
        <dbReference type="EMBL" id="EFE29220.1"/>
    </source>
</evidence>
<dbReference type="Gene3D" id="1.10.4160.10">
    <property type="entry name" value="Hydantoin permease"/>
    <property type="match status" value="2"/>
</dbReference>
<evidence type="ECO:0000256" key="3">
    <source>
        <dbReference type="ARBA" id="ARBA00022692"/>
    </source>
</evidence>
<dbReference type="RefSeq" id="XP_003009865.1">
    <property type="nucleotide sequence ID" value="XM_003009819.1"/>
</dbReference>
<comment type="caution">
    <text evidence="8">The sequence shown here is derived from an EMBL/GenBank/DDBJ whole genome shotgun (WGS) entry which is preliminary data.</text>
</comment>
<feature type="compositionally biased region" description="Basic and acidic residues" evidence="6">
    <location>
        <begin position="561"/>
        <end position="573"/>
    </location>
</feature>
<feature type="transmembrane region" description="Helical" evidence="7">
    <location>
        <begin position="138"/>
        <end position="160"/>
    </location>
</feature>
<dbReference type="GeneID" id="9525214"/>
<dbReference type="OMA" id="FNITNFQ"/>
<comment type="similarity">
    <text evidence="2">Belongs to the purine-cytosine permease (2.A.39) family.</text>
</comment>
<dbReference type="KEGG" id="abe:ARB_03924"/>
<dbReference type="PANTHER" id="PTHR30618:SF4">
    <property type="entry name" value="ALLANTOIN PERMEASE"/>
    <property type="match status" value="1"/>
</dbReference>
<evidence type="ECO:0000256" key="7">
    <source>
        <dbReference type="SAM" id="Phobius"/>
    </source>
</evidence>
<feature type="transmembrane region" description="Helical" evidence="7">
    <location>
        <begin position="306"/>
        <end position="325"/>
    </location>
</feature>
<feature type="transmembrane region" description="Helical" evidence="7">
    <location>
        <begin position="44"/>
        <end position="68"/>
    </location>
</feature>
<accession>D4B617</accession>
<keyword evidence="3 7" id="KW-0812">Transmembrane</keyword>
<evidence type="ECO:0000313" key="9">
    <source>
        <dbReference type="Proteomes" id="UP000008866"/>
    </source>
</evidence>
<feature type="transmembrane region" description="Helical" evidence="7">
    <location>
        <begin position="221"/>
        <end position="241"/>
    </location>
</feature>
<dbReference type="Pfam" id="PF02133">
    <property type="entry name" value="Transp_cyt_pur"/>
    <property type="match status" value="1"/>
</dbReference>
<dbReference type="EMBL" id="ABSU01000053">
    <property type="protein sequence ID" value="EFE29220.1"/>
    <property type="molecule type" value="Genomic_DNA"/>
</dbReference>
<gene>
    <name evidence="8" type="ORF">ARB_03924</name>
</gene>
<keyword evidence="9" id="KW-1185">Reference proteome</keyword>
<name>D4B617_ARTBC</name>
<dbReference type="CDD" id="cd11482">
    <property type="entry name" value="SLC-NCS1sbd_NRT1-like"/>
    <property type="match status" value="1"/>
</dbReference>
<comment type="subcellular location">
    <subcellularLocation>
        <location evidence="1">Membrane</location>
        <topology evidence="1">Multi-pass membrane protein</topology>
    </subcellularLocation>
</comment>
<proteinExistence type="inferred from homology"/>
<feature type="transmembrane region" description="Helical" evidence="7">
    <location>
        <begin position="265"/>
        <end position="285"/>
    </location>
</feature>
<evidence type="ECO:0000256" key="2">
    <source>
        <dbReference type="ARBA" id="ARBA00008974"/>
    </source>
</evidence>
<dbReference type="InterPro" id="IPR045225">
    <property type="entry name" value="Uracil/uridine/allantoin_perm"/>
</dbReference>
<feature type="transmembrane region" description="Helical" evidence="7">
    <location>
        <begin position="426"/>
        <end position="444"/>
    </location>
</feature>
<dbReference type="GO" id="GO:0015205">
    <property type="term" value="F:nucleobase transmembrane transporter activity"/>
    <property type="evidence" value="ECO:0007669"/>
    <property type="project" value="TreeGrafter"/>
</dbReference>
<evidence type="ECO:0000256" key="6">
    <source>
        <dbReference type="SAM" id="MobiDB-lite"/>
    </source>
</evidence>
<feature type="transmembrane region" description="Helical" evidence="7">
    <location>
        <begin position="195"/>
        <end position="214"/>
    </location>
</feature>
<dbReference type="eggNOG" id="KOG2466">
    <property type="taxonomic scope" value="Eukaryota"/>
</dbReference>
<feature type="transmembrane region" description="Helical" evidence="7">
    <location>
        <begin position="98"/>
        <end position="118"/>
    </location>
</feature>
<protein>
    <recommendedName>
        <fullName evidence="10">Allantoin permease</fullName>
    </recommendedName>
</protein>
<evidence type="ECO:0000256" key="4">
    <source>
        <dbReference type="ARBA" id="ARBA00022989"/>
    </source>
</evidence>
<organism evidence="8 9">
    <name type="scientific">Arthroderma benhamiae (strain ATCC MYA-4681 / CBS 112371)</name>
    <name type="common">Trichophyton mentagrophytes</name>
    <dbReference type="NCBI Taxonomy" id="663331"/>
    <lineage>
        <taxon>Eukaryota</taxon>
        <taxon>Fungi</taxon>
        <taxon>Dikarya</taxon>
        <taxon>Ascomycota</taxon>
        <taxon>Pezizomycotina</taxon>
        <taxon>Eurotiomycetes</taxon>
        <taxon>Eurotiomycetidae</taxon>
        <taxon>Onygenales</taxon>
        <taxon>Arthrodermataceae</taxon>
        <taxon>Trichophyton</taxon>
    </lineage>
</organism>
<evidence type="ECO:0000256" key="1">
    <source>
        <dbReference type="ARBA" id="ARBA00004141"/>
    </source>
</evidence>
<feature type="transmembrane region" description="Helical" evidence="7">
    <location>
        <begin position="398"/>
        <end position="420"/>
    </location>
</feature>
<sequence length="580" mass="63697">MVSSSFLQRLEVPHPPGQPRPTWLLNNDIKPIEKARRTWSWYEYFSFWCVGAFNITNFQLVSGPLFALTRSTGDFRWLTNGCSSLRQGSALLATGLNWWQTTVATLIGHILASLLIIITSYPGLEYQISFPVAMRISWGFYGSAFVVLNRILLSIVWFGVQSWQGGQMAYVCIRAIWPSIDRIPNTIPASTGMTLPMFVGFIVFSLIQVPFLILGPGRLRYMLHVGAIGGFICQLVLVSWAGGTKGPQGFGEILDSTNKLSGSDAGWMFVLGIGSTMSSITAGTLSIGDYARFARKRSDGIWSQGMGAFPAWIANVIGMLTIAATQKRYGAALWSVASLLMAIQDADPSSKTRVGIFFCAFVFGITQLVLNISGNSFCGGTDMSALLPKYINIRRGQALTAILGTVINPWYLLSGALVFISVLSSYVVFLQPFVGIAAAHYFVIQKRRLKVPDLYITGKQSIYWYDFGVNWRTVLAWLVGVTPHMPGMVHSVNPKLPVTAGASHLYYIASITGFFIPLDYLVPVKVQKDFIQSVSVREAQDIASEMAESNEKSAEGAARLSPDRESSVEHKIPEANSHSV</sequence>
<dbReference type="GO" id="GO:0005886">
    <property type="term" value="C:plasma membrane"/>
    <property type="evidence" value="ECO:0007669"/>
    <property type="project" value="TreeGrafter"/>
</dbReference>
<evidence type="ECO:0000256" key="5">
    <source>
        <dbReference type="ARBA" id="ARBA00023136"/>
    </source>
</evidence>
<feature type="region of interest" description="Disordered" evidence="6">
    <location>
        <begin position="545"/>
        <end position="580"/>
    </location>
</feature>
<evidence type="ECO:0008006" key="10">
    <source>
        <dbReference type="Google" id="ProtNLM"/>
    </source>
</evidence>
<dbReference type="HOGENOM" id="CLU_021555_2_0_1"/>
<feature type="transmembrane region" description="Helical" evidence="7">
    <location>
        <begin position="464"/>
        <end position="485"/>
    </location>
</feature>
<keyword evidence="4 7" id="KW-1133">Transmembrane helix</keyword>
<feature type="transmembrane region" description="Helical" evidence="7">
    <location>
        <begin position="505"/>
        <end position="522"/>
    </location>
</feature>
<reference evidence="9" key="1">
    <citation type="journal article" date="2011" name="Genome Biol.">
        <title>Comparative and functional genomics provide insights into the pathogenicity of dermatophytic fungi.</title>
        <authorList>
            <person name="Burmester A."/>
            <person name="Shelest E."/>
            <person name="Gloeckner G."/>
            <person name="Heddergott C."/>
            <person name="Schindler S."/>
            <person name="Staib P."/>
            <person name="Heidel A."/>
            <person name="Felder M."/>
            <person name="Petzold A."/>
            <person name="Szafranski K."/>
            <person name="Feuermann M."/>
            <person name="Pedruzzi I."/>
            <person name="Priebe S."/>
            <person name="Groth M."/>
            <person name="Winkler R."/>
            <person name="Li W."/>
            <person name="Kniemeyer O."/>
            <person name="Schroeckh V."/>
            <person name="Hertweck C."/>
            <person name="Hube B."/>
            <person name="White T.C."/>
            <person name="Platzer M."/>
            <person name="Guthke R."/>
            <person name="Heitman J."/>
            <person name="Woestemeyer J."/>
            <person name="Zipfel P.F."/>
            <person name="Monod M."/>
            <person name="Brakhage A.A."/>
        </authorList>
    </citation>
    <scope>NUCLEOTIDE SEQUENCE [LARGE SCALE GENOMIC DNA]</scope>
    <source>
        <strain evidence="9">ATCC MYA-4681 / CBS 112371</strain>
    </source>
</reference>
<feature type="transmembrane region" description="Helical" evidence="7">
    <location>
        <begin position="354"/>
        <end position="377"/>
    </location>
</feature>
<dbReference type="InterPro" id="IPR001248">
    <property type="entry name" value="Pur-cyt_permease"/>
</dbReference>
<dbReference type="AlphaFoldDB" id="D4B617"/>
<dbReference type="PANTHER" id="PTHR30618">
    <property type="entry name" value="NCS1 FAMILY PURINE/PYRIMIDINE TRANSPORTER"/>
    <property type="match status" value="1"/>
</dbReference>